<keyword evidence="1" id="KW-0812">Transmembrane</keyword>
<dbReference type="PANTHER" id="PTHR46484">
    <property type="entry name" value="SI:CH211-171H4.5-RELATED"/>
    <property type="match status" value="1"/>
</dbReference>
<dbReference type="SUPFAM" id="SSF48726">
    <property type="entry name" value="Immunoglobulin"/>
    <property type="match status" value="2"/>
</dbReference>
<dbReference type="Gene3D" id="2.60.40.10">
    <property type="entry name" value="Immunoglobulins"/>
    <property type="match status" value="1"/>
</dbReference>
<feature type="signal peptide" evidence="2">
    <location>
        <begin position="1"/>
        <end position="22"/>
    </location>
</feature>
<proteinExistence type="predicted"/>
<feature type="domain" description="Ig-like" evidence="3">
    <location>
        <begin position="249"/>
        <end position="332"/>
    </location>
</feature>
<feature type="chain" id="PRO_5044856079" description="Ig-like domain-containing protein" evidence="2">
    <location>
        <begin position="23"/>
        <end position="474"/>
    </location>
</feature>
<name>A0ABD0X0Y8_UMBPY</name>
<keyword evidence="5" id="KW-1185">Reference proteome</keyword>
<evidence type="ECO:0000259" key="3">
    <source>
        <dbReference type="PROSITE" id="PS50835"/>
    </source>
</evidence>
<evidence type="ECO:0000313" key="5">
    <source>
        <dbReference type="Proteomes" id="UP001557470"/>
    </source>
</evidence>
<sequence length="474" mass="52056">MINLRTHLFLCFTLQQLQYVLMEAKEGTVDVDSFRGKTTLVGRTSDGGCCLLINRTTIKHNGEDIYPWVDNVNKTACAFFDWIVSVEVTDTAPRPRISVSEEQKEVGNINVSCAVLHSPPSLSFSDHRVVVPESHIDKGQVFASVTFVARTKDHEKPSVLANSSCSFHAGRVICRCQAWAHPLATVLWKVDGGHLFSSSGPVWALKQKHAVTGIWAAQDTHKNMSVTCLVSNTHGHDEHLLSVVVKARPINVSISQLPTSPLEGETVTLSCLEVSYPPVISYRWYSVFGDRAFLLKGNSDSLSLSVTRDVGQVRCCAVNDMGETSSATTTVNVEYAPTILSLSFCSINKSGLRCECVVDSHPVATIIWTQWIIQAHHVYNITDPLNWRITRSVLIAPRGAAGGHVLCNSTNEHGSASIKLPFIVAETSAQRSLYYGGIGSVLPLLLCLVLLLFWRFYPTKRDDDGHVALGEVDL</sequence>
<reference evidence="4 5" key="1">
    <citation type="submission" date="2024-06" db="EMBL/GenBank/DDBJ databases">
        <authorList>
            <person name="Pan Q."/>
            <person name="Wen M."/>
            <person name="Jouanno E."/>
            <person name="Zahm M."/>
            <person name="Klopp C."/>
            <person name="Cabau C."/>
            <person name="Louis A."/>
            <person name="Berthelot C."/>
            <person name="Parey E."/>
            <person name="Roest Crollius H."/>
            <person name="Montfort J."/>
            <person name="Robinson-Rechavi M."/>
            <person name="Bouchez O."/>
            <person name="Lampietro C."/>
            <person name="Lopez Roques C."/>
            <person name="Donnadieu C."/>
            <person name="Postlethwait J."/>
            <person name="Bobe J."/>
            <person name="Verreycken H."/>
            <person name="Guiguen Y."/>
        </authorList>
    </citation>
    <scope>NUCLEOTIDE SEQUENCE [LARGE SCALE GENOMIC DNA]</scope>
    <source>
        <strain evidence="4">Up_M1</strain>
        <tissue evidence="4">Testis</tissue>
    </source>
</reference>
<feature type="transmembrane region" description="Helical" evidence="1">
    <location>
        <begin position="433"/>
        <end position="454"/>
    </location>
</feature>
<dbReference type="PROSITE" id="PS50835">
    <property type="entry name" value="IG_LIKE"/>
    <property type="match status" value="1"/>
</dbReference>
<keyword evidence="1" id="KW-1133">Transmembrane helix</keyword>
<dbReference type="InterPro" id="IPR007110">
    <property type="entry name" value="Ig-like_dom"/>
</dbReference>
<dbReference type="EMBL" id="JAGEUA010000004">
    <property type="protein sequence ID" value="KAL0984784.1"/>
    <property type="molecule type" value="Genomic_DNA"/>
</dbReference>
<gene>
    <name evidence="4" type="ORF">UPYG_G00146850</name>
</gene>
<dbReference type="InterPro" id="IPR013783">
    <property type="entry name" value="Ig-like_fold"/>
</dbReference>
<comment type="caution">
    <text evidence="4">The sequence shown here is derived from an EMBL/GenBank/DDBJ whole genome shotgun (WGS) entry which is preliminary data.</text>
</comment>
<dbReference type="Proteomes" id="UP001557470">
    <property type="component" value="Unassembled WGS sequence"/>
</dbReference>
<evidence type="ECO:0000313" key="4">
    <source>
        <dbReference type="EMBL" id="KAL0984784.1"/>
    </source>
</evidence>
<keyword evidence="1" id="KW-0472">Membrane</keyword>
<dbReference type="InterPro" id="IPR036179">
    <property type="entry name" value="Ig-like_dom_sf"/>
</dbReference>
<protein>
    <recommendedName>
        <fullName evidence="3">Ig-like domain-containing protein</fullName>
    </recommendedName>
</protein>
<accession>A0ABD0X0Y8</accession>
<keyword evidence="2" id="KW-0732">Signal</keyword>
<dbReference type="PANTHER" id="PTHR46484:SF1">
    <property type="entry name" value="SCHWANN CELL MYELIN PROTEIN-RELATED"/>
    <property type="match status" value="1"/>
</dbReference>
<dbReference type="AlphaFoldDB" id="A0ABD0X0Y8"/>
<evidence type="ECO:0000256" key="2">
    <source>
        <dbReference type="SAM" id="SignalP"/>
    </source>
</evidence>
<evidence type="ECO:0000256" key="1">
    <source>
        <dbReference type="SAM" id="Phobius"/>
    </source>
</evidence>
<organism evidence="4 5">
    <name type="scientific">Umbra pygmaea</name>
    <name type="common">Eastern mudminnow</name>
    <dbReference type="NCBI Taxonomy" id="75934"/>
    <lineage>
        <taxon>Eukaryota</taxon>
        <taxon>Metazoa</taxon>
        <taxon>Chordata</taxon>
        <taxon>Craniata</taxon>
        <taxon>Vertebrata</taxon>
        <taxon>Euteleostomi</taxon>
        <taxon>Actinopterygii</taxon>
        <taxon>Neopterygii</taxon>
        <taxon>Teleostei</taxon>
        <taxon>Protacanthopterygii</taxon>
        <taxon>Esociformes</taxon>
        <taxon>Umbridae</taxon>
        <taxon>Umbra</taxon>
    </lineage>
</organism>